<gene>
    <name evidence="2" type="ORF">E0L32_006287</name>
</gene>
<keyword evidence="3" id="KW-1185">Reference proteome</keyword>
<organism evidence="2 3">
    <name type="scientific">Thyridium curvatum</name>
    <dbReference type="NCBI Taxonomy" id="1093900"/>
    <lineage>
        <taxon>Eukaryota</taxon>
        <taxon>Fungi</taxon>
        <taxon>Dikarya</taxon>
        <taxon>Ascomycota</taxon>
        <taxon>Pezizomycotina</taxon>
        <taxon>Sordariomycetes</taxon>
        <taxon>Sordariomycetidae</taxon>
        <taxon>Thyridiales</taxon>
        <taxon>Thyridiaceae</taxon>
        <taxon>Thyridium</taxon>
    </lineage>
</organism>
<dbReference type="InParanoid" id="A0A507B3K4"/>
<dbReference type="EMBL" id="SKBQ01000035">
    <property type="protein sequence ID" value="TPX13314.1"/>
    <property type="molecule type" value="Genomic_DNA"/>
</dbReference>
<reference evidence="2 3" key="1">
    <citation type="submission" date="2019-06" db="EMBL/GenBank/DDBJ databases">
        <title>Draft genome sequence of the filamentous fungus Phialemoniopsis curvata isolated from diesel fuel.</title>
        <authorList>
            <person name="Varaljay V.A."/>
            <person name="Lyon W.J."/>
            <person name="Crouch A.L."/>
            <person name="Drake C.E."/>
            <person name="Hollomon J.M."/>
            <person name="Nadeau L.J."/>
            <person name="Nunn H.S."/>
            <person name="Stevenson B.S."/>
            <person name="Bojanowski C.L."/>
            <person name="Crookes-Goodson W.J."/>
        </authorList>
    </citation>
    <scope>NUCLEOTIDE SEQUENCE [LARGE SCALE GENOMIC DNA]</scope>
    <source>
        <strain evidence="2 3">D216</strain>
    </source>
</reference>
<feature type="signal peptide" evidence="1">
    <location>
        <begin position="1"/>
        <end position="16"/>
    </location>
</feature>
<feature type="chain" id="PRO_5021223981" evidence="1">
    <location>
        <begin position="17"/>
        <end position="380"/>
    </location>
</feature>
<evidence type="ECO:0000313" key="3">
    <source>
        <dbReference type="Proteomes" id="UP000319257"/>
    </source>
</evidence>
<dbReference type="Proteomes" id="UP000319257">
    <property type="component" value="Unassembled WGS sequence"/>
</dbReference>
<dbReference type="RefSeq" id="XP_030995025.1">
    <property type="nucleotide sequence ID" value="XM_031140904.1"/>
</dbReference>
<evidence type="ECO:0000256" key="1">
    <source>
        <dbReference type="SAM" id="SignalP"/>
    </source>
</evidence>
<dbReference type="AlphaFoldDB" id="A0A507B3K4"/>
<comment type="caution">
    <text evidence="2">The sequence shown here is derived from an EMBL/GenBank/DDBJ whole genome shotgun (WGS) entry which is preliminary data.</text>
</comment>
<dbReference type="OrthoDB" id="3596036at2759"/>
<dbReference type="GeneID" id="41973734"/>
<keyword evidence="1" id="KW-0732">Signal</keyword>
<name>A0A507B3K4_9PEZI</name>
<evidence type="ECO:0000313" key="2">
    <source>
        <dbReference type="EMBL" id="TPX13314.1"/>
    </source>
</evidence>
<accession>A0A507B3K4</accession>
<proteinExistence type="predicted"/>
<protein>
    <submittedName>
        <fullName evidence="2">Uncharacterized protein</fullName>
    </submittedName>
</protein>
<sequence>MRLAHCILGFFASSTALLFPREPAGVVTADRYSSCTADRGYVTGDANLAAHWLYTNVTRTGGLRLTQGECVYGRHNTTIVSLCNGAARNRTVTQGEVRRGIEQLQKDCGADGAFSGIHVVNNLTFSAYGVFGGKDLAAPQDRSPGGSFRLHKFAIPACEAAAFTGVDRYDCPQKEGHTLNPDGSCGETNPDNGCAVYCEVKRTYFVGPETLIDGPEGDRASAGQKINIVKGKTITVGGGVSIGVEGVLKEVIGAGVNFEYSMEVSTSTEQEWEGQPSTDPNVWARWVTFAKYVESCGSVSRRRHIMASVGPPSQPALCVDDLETIPNVCSITPWIKDGKPQAEYVQSESNPLIALLVQASSRLGVSILLLSILSGTILQN</sequence>